<dbReference type="Proteomes" id="UP000269945">
    <property type="component" value="Unassembled WGS sequence"/>
</dbReference>
<accession>A0A9X9LPX7</accession>
<organism evidence="1 2">
    <name type="scientific">Gulo gulo</name>
    <name type="common">Wolverine</name>
    <name type="synonym">Gluton</name>
    <dbReference type="NCBI Taxonomy" id="48420"/>
    <lineage>
        <taxon>Eukaryota</taxon>
        <taxon>Metazoa</taxon>
        <taxon>Chordata</taxon>
        <taxon>Craniata</taxon>
        <taxon>Vertebrata</taxon>
        <taxon>Euteleostomi</taxon>
        <taxon>Mammalia</taxon>
        <taxon>Eutheria</taxon>
        <taxon>Laurasiatheria</taxon>
        <taxon>Carnivora</taxon>
        <taxon>Caniformia</taxon>
        <taxon>Musteloidea</taxon>
        <taxon>Mustelidae</taxon>
        <taxon>Guloninae</taxon>
        <taxon>Gulo</taxon>
    </lineage>
</organism>
<keyword evidence="2" id="KW-1185">Reference proteome</keyword>
<evidence type="ECO:0000313" key="1">
    <source>
        <dbReference type="EMBL" id="VCW78744.1"/>
    </source>
</evidence>
<comment type="caution">
    <text evidence="1">The sequence shown here is derived from an EMBL/GenBank/DDBJ whole genome shotgun (WGS) entry which is preliminary data.</text>
</comment>
<reference evidence="1 2" key="1">
    <citation type="submission" date="2018-10" db="EMBL/GenBank/DDBJ databases">
        <authorList>
            <person name="Ekblom R."/>
            <person name="Jareborg N."/>
        </authorList>
    </citation>
    <scope>NUCLEOTIDE SEQUENCE [LARGE SCALE GENOMIC DNA]</scope>
    <source>
        <tissue evidence="1">Muscle</tissue>
    </source>
</reference>
<protein>
    <submittedName>
        <fullName evidence="1">Uncharacterized protein</fullName>
    </submittedName>
</protein>
<proteinExistence type="predicted"/>
<gene>
    <name evidence="1" type="ORF">BN2614_LOCUS1</name>
</gene>
<name>A0A9X9LPX7_GULGU</name>
<dbReference type="AlphaFoldDB" id="A0A9X9LPX7"/>
<sequence>MEERAGCEEKGALSLSYLMLLGPQVPTECSTHYLIAGVPIRASFTYLTGAKWTHFRYLLLSPFTDNLSSRLSFVFSVNSVKV</sequence>
<dbReference type="EMBL" id="CYRY02010618">
    <property type="protein sequence ID" value="VCW78744.1"/>
    <property type="molecule type" value="Genomic_DNA"/>
</dbReference>
<feature type="non-terminal residue" evidence="1">
    <location>
        <position position="82"/>
    </location>
</feature>
<evidence type="ECO:0000313" key="2">
    <source>
        <dbReference type="Proteomes" id="UP000269945"/>
    </source>
</evidence>